<evidence type="ECO:0000259" key="8">
    <source>
        <dbReference type="Pfam" id="PF01182"/>
    </source>
</evidence>
<protein>
    <recommendedName>
        <fullName evidence="6 7">6-phosphogluconolactonase</fullName>
        <shortName evidence="7">6PGL</shortName>
        <ecNumber evidence="5 7">3.1.1.31</ecNumber>
    </recommendedName>
</protein>
<evidence type="ECO:0000256" key="4">
    <source>
        <dbReference type="ARBA" id="ARBA00010662"/>
    </source>
</evidence>
<dbReference type="GO" id="GO:0017057">
    <property type="term" value="F:6-phosphogluconolactonase activity"/>
    <property type="evidence" value="ECO:0007669"/>
    <property type="project" value="UniProtKB-UniRule"/>
</dbReference>
<dbReference type="UniPathway" id="UPA00115">
    <property type="reaction ID" value="UER00409"/>
</dbReference>
<dbReference type="PANTHER" id="PTHR11054">
    <property type="entry name" value="6-PHOSPHOGLUCONOLACTONASE"/>
    <property type="match status" value="1"/>
</dbReference>
<dbReference type="InterPro" id="IPR006148">
    <property type="entry name" value="Glc/Gal-6P_isomerase"/>
</dbReference>
<comment type="catalytic activity">
    <reaction evidence="1 7">
        <text>6-phospho-D-glucono-1,5-lactone + H2O = 6-phospho-D-gluconate + H(+)</text>
        <dbReference type="Rhea" id="RHEA:12556"/>
        <dbReference type="ChEBI" id="CHEBI:15377"/>
        <dbReference type="ChEBI" id="CHEBI:15378"/>
        <dbReference type="ChEBI" id="CHEBI:57955"/>
        <dbReference type="ChEBI" id="CHEBI:58759"/>
        <dbReference type="EC" id="3.1.1.31"/>
    </reaction>
</comment>
<name>A0A6S6SUG2_9GAMM</name>
<dbReference type="InterPro" id="IPR039104">
    <property type="entry name" value="6PGL"/>
</dbReference>
<dbReference type="EC" id="3.1.1.31" evidence="5 7"/>
<evidence type="ECO:0000256" key="2">
    <source>
        <dbReference type="ARBA" id="ARBA00002681"/>
    </source>
</evidence>
<dbReference type="Pfam" id="PF01182">
    <property type="entry name" value="Glucosamine_iso"/>
    <property type="match status" value="1"/>
</dbReference>
<evidence type="ECO:0000256" key="7">
    <source>
        <dbReference type="RuleBase" id="RU365095"/>
    </source>
</evidence>
<organism evidence="9">
    <name type="scientific">uncultured Thiotrichaceae bacterium</name>
    <dbReference type="NCBI Taxonomy" id="298394"/>
    <lineage>
        <taxon>Bacteria</taxon>
        <taxon>Pseudomonadati</taxon>
        <taxon>Pseudomonadota</taxon>
        <taxon>Gammaproteobacteria</taxon>
        <taxon>Thiotrichales</taxon>
        <taxon>Thiotrichaceae</taxon>
        <taxon>environmental samples</taxon>
    </lineage>
</organism>
<dbReference type="EMBL" id="CACVAT010000183">
    <property type="protein sequence ID" value="CAA6812159.1"/>
    <property type="molecule type" value="Genomic_DNA"/>
</dbReference>
<keyword evidence="7 9" id="KW-0378">Hydrolase</keyword>
<dbReference type="Gene3D" id="3.40.50.1360">
    <property type="match status" value="1"/>
</dbReference>
<reference evidence="9" key="1">
    <citation type="submission" date="2020-01" db="EMBL/GenBank/DDBJ databases">
        <authorList>
            <person name="Meier V. D."/>
            <person name="Meier V D."/>
        </authorList>
    </citation>
    <scope>NUCLEOTIDE SEQUENCE</scope>
    <source>
        <strain evidence="9">HLG_WM_MAG_09</strain>
    </source>
</reference>
<dbReference type="SUPFAM" id="SSF100950">
    <property type="entry name" value="NagB/RpiA/CoA transferase-like"/>
    <property type="match status" value="1"/>
</dbReference>
<dbReference type="GO" id="GO:0005975">
    <property type="term" value="P:carbohydrate metabolic process"/>
    <property type="evidence" value="ECO:0007669"/>
    <property type="project" value="UniProtKB-UniRule"/>
</dbReference>
<dbReference type="AlphaFoldDB" id="A0A6S6SUG2"/>
<comment type="function">
    <text evidence="2 7">Hydrolysis of 6-phosphogluconolactone to 6-phosphogluconate.</text>
</comment>
<dbReference type="PANTHER" id="PTHR11054:SF0">
    <property type="entry name" value="6-PHOSPHOGLUCONOLACTONASE"/>
    <property type="match status" value="1"/>
</dbReference>
<evidence type="ECO:0000256" key="5">
    <source>
        <dbReference type="ARBA" id="ARBA00013198"/>
    </source>
</evidence>
<dbReference type="InterPro" id="IPR005900">
    <property type="entry name" value="6-phosphogluconolactonase_DevB"/>
</dbReference>
<proteinExistence type="inferred from homology"/>
<dbReference type="GO" id="GO:0006098">
    <property type="term" value="P:pentose-phosphate shunt"/>
    <property type="evidence" value="ECO:0007669"/>
    <property type="project" value="UniProtKB-UniPathway"/>
</dbReference>
<evidence type="ECO:0000313" key="9">
    <source>
        <dbReference type="EMBL" id="CAA6812159.1"/>
    </source>
</evidence>
<feature type="domain" description="Glucosamine/galactosamine-6-phosphate isomerase" evidence="8">
    <location>
        <begin position="8"/>
        <end position="215"/>
    </location>
</feature>
<gene>
    <name evidence="7" type="primary">pgl</name>
    <name evidence="9" type="ORF">HELGO_WM33733</name>
</gene>
<dbReference type="InterPro" id="IPR037171">
    <property type="entry name" value="NagB/RpiA_transferase-like"/>
</dbReference>
<sequence length="229" mass="24255">MNIIQYSDRKEQAEALAAQVAGQLRAVISAGGKAGIALSGGSTPAPFMQALATHSLDWSGVNVTLTDERCVDDTHERSNARLVKENLLGAVPDATFFPLFPGECVDAALLAKESVLSEMLPATACVLGMGPDGHFASLFPEADQLAEGLDVDNARLTLPMQVPGVPDIRISLTLQAILKSASLHLLITGEEKLAVLKQAEADKEAGDFPLPVCHLLQHAGERLVIHYAD</sequence>
<comment type="pathway">
    <text evidence="3 7">Carbohydrate degradation; pentose phosphate pathway; D-ribulose 5-phosphate from D-glucose 6-phosphate (oxidative stage): step 2/3.</text>
</comment>
<accession>A0A6S6SUG2</accession>
<dbReference type="NCBIfam" id="TIGR01198">
    <property type="entry name" value="pgl"/>
    <property type="match status" value="1"/>
</dbReference>
<dbReference type="CDD" id="cd01400">
    <property type="entry name" value="6PGL"/>
    <property type="match status" value="1"/>
</dbReference>
<evidence type="ECO:0000256" key="1">
    <source>
        <dbReference type="ARBA" id="ARBA00000832"/>
    </source>
</evidence>
<evidence type="ECO:0000256" key="3">
    <source>
        <dbReference type="ARBA" id="ARBA00004961"/>
    </source>
</evidence>
<comment type="similarity">
    <text evidence="4 7">Belongs to the glucosamine/galactosamine-6-phosphate isomerase family. 6-phosphogluconolactonase subfamily.</text>
</comment>
<evidence type="ECO:0000256" key="6">
    <source>
        <dbReference type="ARBA" id="ARBA00020337"/>
    </source>
</evidence>